<name>A0A964BT03_9CYAN</name>
<dbReference type="Proteomes" id="UP000729733">
    <property type="component" value="Unassembled WGS sequence"/>
</dbReference>
<feature type="transmembrane region" description="Helical" evidence="1">
    <location>
        <begin position="408"/>
        <end position="430"/>
    </location>
</feature>
<comment type="caution">
    <text evidence="2">The sequence shown here is derived from an EMBL/GenBank/DDBJ whole genome shotgun (WGS) entry which is preliminary data.</text>
</comment>
<dbReference type="PANTHER" id="PTHR30221">
    <property type="entry name" value="SMALL-CONDUCTANCE MECHANOSENSITIVE CHANNEL"/>
    <property type="match status" value="1"/>
</dbReference>
<evidence type="ECO:0000256" key="1">
    <source>
        <dbReference type="SAM" id="Phobius"/>
    </source>
</evidence>
<feature type="transmembrane region" description="Helical" evidence="1">
    <location>
        <begin position="136"/>
        <end position="157"/>
    </location>
</feature>
<dbReference type="GO" id="GO:0008381">
    <property type="term" value="F:mechanosensitive monoatomic ion channel activity"/>
    <property type="evidence" value="ECO:0007669"/>
    <property type="project" value="InterPro"/>
</dbReference>
<dbReference type="NCBIfam" id="NF033912">
    <property type="entry name" value="msc"/>
    <property type="match status" value="1"/>
</dbReference>
<sequence>MTQIISNISSLDPLLVAQAGVGDRITNLVNGNLGSSALGVIKAIVILVLGLIVASIVKGLIKKLLNSTDIDNRIASAISGQRGGDAIPIEDWISSLFYWLVVLFAVVAFLNALQLDAVSAPLNTLLSQITGFIPKILGAAFLLGIAWVVATIVKTLVTTALGALNIEQRLGLDAGSSNDFSLTDTLGNALYWFIFLLFLPAVLNALQLNGTLEPIQEMLNEILAMLPNVLGAVIIGAVFWFIATIVRRIVANLLAATGVDNIGRKFGLGRGGSGQSLSSIIGTVVFVLILIPGIISALEQLQISAISEPATDMLNQVLDLMPKIFAAGVVLAFFYVAGQFVSDFVTNILTNFGFNNLLQWLGLSPSDADLPTPGEALTDDSIELGLGSEQPTMIQTGPVVAAKTPSELVGLLCLVGIMLIATLTAVDILGIPALQEVVSVILAIAAQVLIGVIVFAIGLYLANLAHNLILASGATQAGLLAQSARIAILVLVGAMALNRIGIAPNIVNLAFGLILGGIAVAIALAFGLGGREVAKEELRSWVNSFKGK</sequence>
<dbReference type="InterPro" id="IPR008910">
    <property type="entry name" value="MSC_TM_helix"/>
</dbReference>
<feature type="transmembrane region" description="Helical" evidence="1">
    <location>
        <begin position="320"/>
        <end position="341"/>
    </location>
</feature>
<feature type="transmembrane region" description="Helical" evidence="1">
    <location>
        <begin position="277"/>
        <end position="299"/>
    </location>
</feature>
<dbReference type="RefSeq" id="WP_229640370.1">
    <property type="nucleotide sequence ID" value="NZ_JADWDC010000020.1"/>
</dbReference>
<protein>
    <submittedName>
        <fullName evidence="2">Mechanosensitive ion channel</fullName>
    </submittedName>
</protein>
<feature type="transmembrane region" description="Helical" evidence="1">
    <location>
        <begin position="40"/>
        <end position="61"/>
    </location>
</feature>
<feature type="transmembrane region" description="Helical" evidence="1">
    <location>
        <begin position="96"/>
        <end position="115"/>
    </location>
</feature>
<evidence type="ECO:0000313" key="3">
    <source>
        <dbReference type="Proteomes" id="UP000729733"/>
    </source>
</evidence>
<accession>A0A964BT03</accession>
<feature type="transmembrane region" description="Helical" evidence="1">
    <location>
        <begin position="222"/>
        <end position="243"/>
    </location>
</feature>
<keyword evidence="1" id="KW-1133">Transmembrane helix</keyword>
<feature type="transmembrane region" description="Helical" evidence="1">
    <location>
        <begin position="437"/>
        <end position="462"/>
    </location>
</feature>
<dbReference type="EMBL" id="JADWDC010000020">
    <property type="protein sequence ID" value="MCC0177305.1"/>
    <property type="molecule type" value="Genomic_DNA"/>
</dbReference>
<dbReference type="PANTHER" id="PTHR30221:SF1">
    <property type="entry name" value="SMALL-CONDUCTANCE MECHANOSENSITIVE CHANNEL"/>
    <property type="match status" value="1"/>
</dbReference>
<dbReference type="InterPro" id="IPR045275">
    <property type="entry name" value="MscS_archaea/bacteria_type"/>
</dbReference>
<keyword evidence="1" id="KW-0812">Transmembrane</keyword>
<feature type="transmembrane region" description="Helical" evidence="1">
    <location>
        <begin position="189"/>
        <end position="210"/>
    </location>
</feature>
<feature type="transmembrane region" description="Helical" evidence="1">
    <location>
        <begin position="468"/>
        <end position="494"/>
    </location>
</feature>
<organism evidence="2 3">
    <name type="scientific">Waterburya agarophytonicola KI4</name>
    <dbReference type="NCBI Taxonomy" id="2874699"/>
    <lineage>
        <taxon>Bacteria</taxon>
        <taxon>Bacillati</taxon>
        <taxon>Cyanobacteriota</taxon>
        <taxon>Cyanophyceae</taxon>
        <taxon>Pleurocapsales</taxon>
        <taxon>Hyellaceae</taxon>
        <taxon>Waterburya</taxon>
        <taxon>Waterburya agarophytonicola</taxon>
    </lineage>
</organism>
<dbReference type="AlphaFoldDB" id="A0A964BT03"/>
<gene>
    <name evidence="2" type="ORF">I4641_09985</name>
</gene>
<feature type="transmembrane region" description="Helical" evidence="1">
    <location>
        <begin position="506"/>
        <end position="528"/>
    </location>
</feature>
<keyword evidence="1" id="KW-0472">Membrane</keyword>
<proteinExistence type="predicted"/>
<reference evidence="2" key="1">
    <citation type="journal article" date="2021" name="Antonie Van Leeuwenhoek">
        <title>Draft genome and description of Waterburya agarophytonicola gen. nov. sp. nov. (Pleurocapsales, Cyanobacteria): a seaweed symbiont.</title>
        <authorList>
            <person name="Bonthond G."/>
            <person name="Shalygin S."/>
            <person name="Bayer T."/>
            <person name="Weinberger F."/>
        </authorList>
    </citation>
    <scope>NUCLEOTIDE SEQUENCE</scope>
    <source>
        <strain evidence="2">KI4</strain>
    </source>
</reference>
<keyword evidence="3" id="KW-1185">Reference proteome</keyword>
<dbReference type="Gene3D" id="1.10.287.1260">
    <property type="match status" value="2"/>
</dbReference>
<dbReference type="Pfam" id="PF05552">
    <property type="entry name" value="MS_channel_1st_1"/>
    <property type="match status" value="4"/>
</dbReference>
<evidence type="ECO:0000313" key="2">
    <source>
        <dbReference type="EMBL" id="MCC0177305.1"/>
    </source>
</evidence>